<evidence type="ECO:0000259" key="3">
    <source>
        <dbReference type="PROSITE" id="PS51462"/>
    </source>
</evidence>
<proteinExistence type="predicted"/>
<name>A0ABW4QGC0_9BACL</name>
<dbReference type="Gene3D" id="3.90.79.10">
    <property type="entry name" value="Nucleoside Triphosphate Pyrophosphohydrolase"/>
    <property type="match status" value="1"/>
</dbReference>
<dbReference type="PROSITE" id="PS00893">
    <property type="entry name" value="NUDIX_BOX"/>
    <property type="match status" value="1"/>
</dbReference>
<comment type="cofactor">
    <cofactor evidence="1">
        <name>Mg(2+)</name>
        <dbReference type="ChEBI" id="CHEBI:18420"/>
    </cofactor>
</comment>
<evidence type="ECO:0000313" key="4">
    <source>
        <dbReference type="EMBL" id="MFD1862585.1"/>
    </source>
</evidence>
<keyword evidence="5" id="KW-1185">Reference proteome</keyword>
<reference evidence="5" key="1">
    <citation type="journal article" date="2019" name="Int. J. Syst. Evol. Microbiol.">
        <title>The Global Catalogue of Microorganisms (GCM) 10K type strain sequencing project: providing services to taxonomists for standard genome sequencing and annotation.</title>
        <authorList>
            <consortium name="The Broad Institute Genomics Platform"/>
            <consortium name="The Broad Institute Genome Sequencing Center for Infectious Disease"/>
            <person name="Wu L."/>
            <person name="Ma J."/>
        </authorList>
    </citation>
    <scope>NUCLEOTIDE SEQUENCE [LARGE SCALE GENOMIC DNA]</scope>
    <source>
        <strain evidence="5">CGMCC 1.15475</strain>
    </source>
</reference>
<evidence type="ECO:0000313" key="5">
    <source>
        <dbReference type="Proteomes" id="UP001597273"/>
    </source>
</evidence>
<organism evidence="4 5">
    <name type="scientific">Planococcus chinensis</name>
    <dbReference type="NCBI Taxonomy" id="272917"/>
    <lineage>
        <taxon>Bacteria</taxon>
        <taxon>Bacillati</taxon>
        <taxon>Bacillota</taxon>
        <taxon>Bacilli</taxon>
        <taxon>Bacillales</taxon>
        <taxon>Caryophanaceae</taxon>
        <taxon>Planococcus</taxon>
    </lineage>
</organism>
<gene>
    <name evidence="4" type="ORF">ACFSDB_06560</name>
</gene>
<protein>
    <submittedName>
        <fullName evidence="4">NUDIX hydrolase</fullName>
        <ecNumber evidence="4">3.6.-.-</ecNumber>
    </submittedName>
</protein>
<keyword evidence="2 4" id="KW-0378">Hydrolase</keyword>
<dbReference type="PANTHER" id="PTHR11839:SF18">
    <property type="entry name" value="NUDIX HYDROLASE DOMAIN-CONTAINING PROTEIN"/>
    <property type="match status" value="1"/>
</dbReference>
<feature type="domain" description="Nudix hydrolase" evidence="3">
    <location>
        <begin position="40"/>
        <end position="171"/>
    </location>
</feature>
<dbReference type="GO" id="GO:0016787">
    <property type="term" value="F:hydrolase activity"/>
    <property type="evidence" value="ECO:0007669"/>
    <property type="project" value="UniProtKB-KW"/>
</dbReference>
<dbReference type="InterPro" id="IPR020084">
    <property type="entry name" value="NUDIX_hydrolase_CS"/>
</dbReference>
<dbReference type="EMBL" id="JBHUFW010000004">
    <property type="protein sequence ID" value="MFD1862585.1"/>
    <property type="molecule type" value="Genomic_DNA"/>
</dbReference>
<evidence type="ECO:0000256" key="1">
    <source>
        <dbReference type="ARBA" id="ARBA00001946"/>
    </source>
</evidence>
<dbReference type="EC" id="3.6.-.-" evidence="4"/>
<dbReference type="SUPFAM" id="SSF55811">
    <property type="entry name" value="Nudix"/>
    <property type="match status" value="1"/>
</dbReference>
<evidence type="ECO:0000256" key="2">
    <source>
        <dbReference type="ARBA" id="ARBA00022801"/>
    </source>
</evidence>
<dbReference type="RefSeq" id="WP_204892378.1">
    <property type="nucleotide sequence ID" value="NZ_JBHUFW010000004.1"/>
</dbReference>
<dbReference type="InterPro" id="IPR015797">
    <property type="entry name" value="NUDIX_hydrolase-like_dom_sf"/>
</dbReference>
<comment type="caution">
    <text evidence="4">The sequence shown here is derived from an EMBL/GenBank/DDBJ whole genome shotgun (WGS) entry which is preliminary data.</text>
</comment>
<accession>A0ABW4QGC0</accession>
<dbReference type="Proteomes" id="UP001597273">
    <property type="component" value="Unassembled WGS sequence"/>
</dbReference>
<dbReference type="InterPro" id="IPR000086">
    <property type="entry name" value="NUDIX_hydrolase_dom"/>
</dbReference>
<dbReference type="CDD" id="cd03424">
    <property type="entry name" value="NUDIX_ADPRase_Nudt5_UGPPase_Nudt14"/>
    <property type="match status" value="1"/>
</dbReference>
<dbReference type="PANTHER" id="PTHR11839">
    <property type="entry name" value="UDP/ADP-SUGAR PYROPHOSPHATASE"/>
    <property type="match status" value="1"/>
</dbReference>
<dbReference type="PROSITE" id="PS51462">
    <property type="entry name" value="NUDIX"/>
    <property type="match status" value="1"/>
</dbReference>
<sequence>MSKFEEKTTRSERIYEGKIINLKVDEVLLPNGHSSKRELVEHPGAVALVALTAENKLILVEQYRKALERSIIEIPAGKIEKGEDPAYTAMRELEEETGYTADKLELIQSFSTSPGFADEVIHVYAAIGLKKSESGAVLDEDEFVELMEVTIDEAEDMMKDNRIYDAKTAFAVLWAKQKLLNENSTYPKL</sequence>
<dbReference type="Pfam" id="PF00293">
    <property type="entry name" value="NUDIX"/>
    <property type="match status" value="1"/>
</dbReference>